<sequence length="120" mass="14345">MKLSEAIEQVKKLKPNAYTDDTLTMLLNQFEAMVQSEVLRKEEVFSYNWKEDGNRTLLVPSPYDICYVCYVSAMIDFNNQEYAGYANNMEMFNTYYSEYRKFAQRKMMDDLLQVKVKNYF</sequence>
<accession>A0A9J6QWR0</accession>
<dbReference type="EMBL" id="JAOSHN010000007">
    <property type="protein sequence ID" value="MCU7379904.1"/>
    <property type="molecule type" value="Genomic_DNA"/>
</dbReference>
<evidence type="ECO:0000313" key="1">
    <source>
        <dbReference type="EMBL" id="MCU7379904.1"/>
    </source>
</evidence>
<gene>
    <name evidence="1" type="ORF">OBO34_16285</name>
</gene>
<dbReference type="Proteomes" id="UP001065549">
    <property type="component" value="Unassembled WGS sequence"/>
</dbReference>
<dbReference type="RefSeq" id="WP_269478676.1">
    <property type="nucleotide sequence ID" value="NZ_JAOSHN010000007.1"/>
</dbReference>
<protein>
    <submittedName>
        <fullName evidence="1">Uncharacterized protein</fullName>
    </submittedName>
</protein>
<organism evidence="1 2">
    <name type="scientific">Hominibacterium faecale</name>
    <dbReference type="NCBI Taxonomy" id="2839743"/>
    <lineage>
        <taxon>Bacteria</taxon>
        <taxon>Bacillati</taxon>
        <taxon>Bacillota</taxon>
        <taxon>Clostridia</taxon>
        <taxon>Peptostreptococcales</taxon>
        <taxon>Anaerovoracaceae</taxon>
        <taxon>Hominibacterium</taxon>
    </lineage>
</organism>
<reference evidence="1" key="1">
    <citation type="submission" date="2022-09" db="EMBL/GenBank/DDBJ databases">
        <title>Culturomic study of gut microbiota in children with autism spectrum disorder.</title>
        <authorList>
            <person name="Efimov B.A."/>
            <person name="Chaplin A.V."/>
            <person name="Sokolova S.R."/>
            <person name="Pikina A.P."/>
            <person name="Korzhanova M."/>
            <person name="Belova V."/>
            <person name="Korostin D."/>
        </authorList>
    </citation>
    <scope>NUCLEOTIDE SEQUENCE</scope>
    <source>
        <strain evidence="1">ASD5510</strain>
    </source>
</reference>
<comment type="caution">
    <text evidence="1">The sequence shown here is derived from an EMBL/GenBank/DDBJ whole genome shotgun (WGS) entry which is preliminary data.</text>
</comment>
<proteinExistence type="predicted"/>
<keyword evidence="2" id="KW-1185">Reference proteome</keyword>
<dbReference type="AlphaFoldDB" id="A0A9J6QWR0"/>
<name>A0A9J6QWR0_9FIRM</name>
<evidence type="ECO:0000313" key="2">
    <source>
        <dbReference type="Proteomes" id="UP001065549"/>
    </source>
</evidence>